<dbReference type="AlphaFoldDB" id="A0AAC8TA07"/>
<dbReference type="Proteomes" id="UP000035579">
    <property type="component" value="Chromosome"/>
</dbReference>
<evidence type="ECO:0000313" key="3">
    <source>
        <dbReference type="Proteomes" id="UP000035579"/>
    </source>
</evidence>
<proteinExistence type="predicted"/>
<protein>
    <submittedName>
        <fullName evidence="2">Uncharacterized protein</fullName>
    </submittedName>
</protein>
<gene>
    <name evidence="2" type="ORF">AA314_00096</name>
</gene>
<feature type="region of interest" description="Disordered" evidence="1">
    <location>
        <begin position="19"/>
        <end position="42"/>
    </location>
</feature>
<name>A0AAC8TA07_9BACT</name>
<evidence type="ECO:0000256" key="1">
    <source>
        <dbReference type="SAM" id="MobiDB-lite"/>
    </source>
</evidence>
<dbReference type="KEGG" id="age:AA314_00096"/>
<organism evidence="2 3">
    <name type="scientific">Archangium gephyra</name>
    <dbReference type="NCBI Taxonomy" id="48"/>
    <lineage>
        <taxon>Bacteria</taxon>
        <taxon>Pseudomonadati</taxon>
        <taxon>Myxococcota</taxon>
        <taxon>Myxococcia</taxon>
        <taxon>Myxococcales</taxon>
        <taxon>Cystobacterineae</taxon>
        <taxon>Archangiaceae</taxon>
        <taxon>Archangium</taxon>
    </lineage>
</organism>
<dbReference type="EMBL" id="CP011509">
    <property type="protein sequence ID" value="AKI98469.1"/>
    <property type="molecule type" value="Genomic_DNA"/>
</dbReference>
<sequence>MLARLLFCAFRHARVLPRSRVPRGSRGGPTFLSVPGRRPTKL</sequence>
<accession>A0AAC8TA07</accession>
<reference evidence="2 3" key="1">
    <citation type="submission" date="2015-05" db="EMBL/GenBank/DDBJ databases">
        <title>Genome assembly of Archangium gephyra DSM 2261.</title>
        <authorList>
            <person name="Sharma G."/>
            <person name="Subramanian S."/>
        </authorList>
    </citation>
    <scope>NUCLEOTIDE SEQUENCE [LARGE SCALE GENOMIC DNA]</scope>
    <source>
        <strain evidence="2 3">DSM 2261</strain>
    </source>
</reference>
<evidence type="ECO:0000313" key="2">
    <source>
        <dbReference type="EMBL" id="AKI98469.1"/>
    </source>
</evidence>